<evidence type="ECO:0000256" key="6">
    <source>
        <dbReference type="ARBA" id="ARBA00039038"/>
    </source>
</evidence>
<sequence length="117" mass="13308">MDMLDRMKVTRAVVKEALRLRTPAIALPRTVKKDFPLTPGFIAKRGQLLMPSVWKITHDPVAYPDPDAFKPERWLFGDAERQTKNWVVFGSDPHSCMGKVYAMAHLMTLIGKASIER</sequence>
<evidence type="ECO:0000256" key="5">
    <source>
        <dbReference type="ARBA" id="ARBA00023004"/>
    </source>
</evidence>
<gene>
    <name evidence="9" type="ORF">M409DRAFT_38036</name>
</gene>
<evidence type="ECO:0000256" key="8">
    <source>
        <dbReference type="RuleBase" id="RU000461"/>
    </source>
</evidence>
<dbReference type="GO" id="GO:0005506">
    <property type="term" value="F:iron ion binding"/>
    <property type="evidence" value="ECO:0007669"/>
    <property type="project" value="InterPro"/>
</dbReference>
<dbReference type="AlphaFoldDB" id="A0A6A6BWA3"/>
<evidence type="ECO:0000256" key="7">
    <source>
        <dbReference type="PIRSR" id="PIRSR602403-1"/>
    </source>
</evidence>
<keyword evidence="5 7" id="KW-0408">Iron</keyword>
<dbReference type="EMBL" id="ML993645">
    <property type="protein sequence ID" value="KAF2158965.1"/>
    <property type="molecule type" value="Genomic_DNA"/>
</dbReference>
<dbReference type="GO" id="GO:0004497">
    <property type="term" value="F:monooxygenase activity"/>
    <property type="evidence" value="ECO:0007669"/>
    <property type="project" value="UniProtKB-KW"/>
</dbReference>
<dbReference type="GO" id="GO:0016125">
    <property type="term" value="P:sterol metabolic process"/>
    <property type="evidence" value="ECO:0007669"/>
    <property type="project" value="TreeGrafter"/>
</dbReference>
<dbReference type="InterPro" id="IPR036396">
    <property type="entry name" value="Cyt_P450_sf"/>
</dbReference>
<dbReference type="Proteomes" id="UP000799537">
    <property type="component" value="Unassembled WGS sequence"/>
</dbReference>
<evidence type="ECO:0000256" key="3">
    <source>
        <dbReference type="ARBA" id="ARBA00022723"/>
    </source>
</evidence>
<dbReference type="InterPro" id="IPR002403">
    <property type="entry name" value="Cyt_P450_E_grp-IV"/>
</dbReference>
<comment type="cofactor">
    <cofactor evidence="1 7">
        <name>heme</name>
        <dbReference type="ChEBI" id="CHEBI:30413"/>
    </cofactor>
</comment>
<dbReference type="InterPro" id="IPR017972">
    <property type="entry name" value="Cyt_P450_CS"/>
</dbReference>
<dbReference type="PANTHER" id="PTHR24286">
    <property type="entry name" value="CYTOCHROME P450 26"/>
    <property type="match status" value="1"/>
</dbReference>
<dbReference type="SUPFAM" id="SSF48264">
    <property type="entry name" value="Cytochrome P450"/>
    <property type="match status" value="1"/>
</dbReference>
<keyword evidence="8" id="KW-0503">Monooxygenase</keyword>
<protein>
    <recommendedName>
        <fullName evidence="6">sterol 22-desaturase</fullName>
        <ecNumber evidence="6">1.14.19.41</ecNumber>
    </recommendedName>
</protein>
<evidence type="ECO:0000256" key="2">
    <source>
        <dbReference type="ARBA" id="ARBA00010617"/>
    </source>
</evidence>
<evidence type="ECO:0000313" key="10">
    <source>
        <dbReference type="Proteomes" id="UP000799537"/>
    </source>
</evidence>
<keyword evidence="7 8" id="KW-0349">Heme</keyword>
<evidence type="ECO:0000256" key="4">
    <source>
        <dbReference type="ARBA" id="ARBA00023002"/>
    </source>
</evidence>
<organism evidence="9 10">
    <name type="scientific">Zasmidium cellare ATCC 36951</name>
    <dbReference type="NCBI Taxonomy" id="1080233"/>
    <lineage>
        <taxon>Eukaryota</taxon>
        <taxon>Fungi</taxon>
        <taxon>Dikarya</taxon>
        <taxon>Ascomycota</taxon>
        <taxon>Pezizomycotina</taxon>
        <taxon>Dothideomycetes</taxon>
        <taxon>Dothideomycetidae</taxon>
        <taxon>Mycosphaerellales</taxon>
        <taxon>Mycosphaerellaceae</taxon>
        <taxon>Zasmidium</taxon>
    </lineage>
</organism>
<dbReference type="InterPro" id="IPR001128">
    <property type="entry name" value="Cyt_P450"/>
</dbReference>
<dbReference type="GeneID" id="54564123"/>
<evidence type="ECO:0000256" key="1">
    <source>
        <dbReference type="ARBA" id="ARBA00001971"/>
    </source>
</evidence>
<dbReference type="PANTHER" id="PTHR24286:SF228">
    <property type="entry name" value="C-22 STEROL DESATURASE ERG5"/>
    <property type="match status" value="1"/>
</dbReference>
<dbReference type="OrthoDB" id="1372046at2759"/>
<evidence type="ECO:0000313" key="9">
    <source>
        <dbReference type="EMBL" id="KAF2158965.1"/>
    </source>
</evidence>
<dbReference type="Pfam" id="PF00067">
    <property type="entry name" value="p450"/>
    <property type="match status" value="1"/>
</dbReference>
<dbReference type="GO" id="GO:0000249">
    <property type="term" value="F:C-22 sterol desaturase (NADPH) activity"/>
    <property type="evidence" value="ECO:0007669"/>
    <property type="project" value="UniProtKB-EC"/>
</dbReference>
<dbReference type="PROSITE" id="PS00086">
    <property type="entry name" value="CYTOCHROME_P450"/>
    <property type="match status" value="1"/>
</dbReference>
<comment type="similarity">
    <text evidence="2 8">Belongs to the cytochrome P450 family.</text>
</comment>
<dbReference type="GO" id="GO:0020037">
    <property type="term" value="F:heme binding"/>
    <property type="evidence" value="ECO:0007669"/>
    <property type="project" value="InterPro"/>
</dbReference>
<dbReference type="RefSeq" id="XP_033659854.1">
    <property type="nucleotide sequence ID" value="XM_033810851.1"/>
</dbReference>
<dbReference type="PRINTS" id="PR00465">
    <property type="entry name" value="EP450IV"/>
</dbReference>
<proteinExistence type="inferred from homology"/>
<accession>A0A6A6BWA3</accession>
<dbReference type="Gene3D" id="1.10.630.10">
    <property type="entry name" value="Cytochrome P450"/>
    <property type="match status" value="1"/>
</dbReference>
<keyword evidence="3 7" id="KW-0479">Metal-binding</keyword>
<name>A0A6A6BWA3_ZASCE</name>
<dbReference type="EC" id="1.14.19.41" evidence="6"/>
<reference evidence="9" key="1">
    <citation type="journal article" date="2020" name="Stud. Mycol.">
        <title>101 Dothideomycetes genomes: a test case for predicting lifestyles and emergence of pathogens.</title>
        <authorList>
            <person name="Haridas S."/>
            <person name="Albert R."/>
            <person name="Binder M."/>
            <person name="Bloem J."/>
            <person name="Labutti K."/>
            <person name="Salamov A."/>
            <person name="Andreopoulos B."/>
            <person name="Baker S."/>
            <person name="Barry K."/>
            <person name="Bills G."/>
            <person name="Bluhm B."/>
            <person name="Cannon C."/>
            <person name="Castanera R."/>
            <person name="Culley D."/>
            <person name="Daum C."/>
            <person name="Ezra D."/>
            <person name="Gonzalez J."/>
            <person name="Henrissat B."/>
            <person name="Kuo A."/>
            <person name="Liang C."/>
            <person name="Lipzen A."/>
            <person name="Lutzoni F."/>
            <person name="Magnuson J."/>
            <person name="Mondo S."/>
            <person name="Nolan M."/>
            <person name="Ohm R."/>
            <person name="Pangilinan J."/>
            <person name="Park H.-J."/>
            <person name="Ramirez L."/>
            <person name="Alfaro M."/>
            <person name="Sun H."/>
            <person name="Tritt A."/>
            <person name="Yoshinaga Y."/>
            <person name="Zwiers L.-H."/>
            <person name="Turgeon B."/>
            <person name="Goodwin S."/>
            <person name="Spatafora J."/>
            <person name="Crous P."/>
            <person name="Grigoriev I."/>
        </authorList>
    </citation>
    <scope>NUCLEOTIDE SEQUENCE</scope>
    <source>
        <strain evidence="9">ATCC 36951</strain>
    </source>
</reference>
<feature type="binding site" description="axial binding residue" evidence="7">
    <location>
        <position position="96"/>
    </location>
    <ligand>
        <name>heme</name>
        <dbReference type="ChEBI" id="CHEBI:30413"/>
    </ligand>
    <ligandPart>
        <name>Fe</name>
        <dbReference type="ChEBI" id="CHEBI:18248"/>
    </ligandPart>
</feature>
<keyword evidence="10" id="KW-1185">Reference proteome</keyword>
<keyword evidence="4 8" id="KW-0560">Oxidoreductase</keyword>